<evidence type="ECO:0008006" key="3">
    <source>
        <dbReference type="Google" id="ProtNLM"/>
    </source>
</evidence>
<dbReference type="EMBL" id="JAUSUD010000008">
    <property type="protein sequence ID" value="MDQ0230900.1"/>
    <property type="molecule type" value="Genomic_DNA"/>
</dbReference>
<evidence type="ECO:0000313" key="1">
    <source>
        <dbReference type="EMBL" id="MDQ0230900.1"/>
    </source>
</evidence>
<reference evidence="1 2" key="1">
    <citation type="submission" date="2023-07" db="EMBL/GenBank/DDBJ databases">
        <title>Genomic Encyclopedia of Type Strains, Phase IV (KMG-IV): sequencing the most valuable type-strain genomes for metagenomic binning, comparative biology and taxonomic classification.</title>
        <authorList>
            <person name="Goeker M."/>
        </authorList>
    </citation>
    <scope>NUCLEOTIDE SEQUENCE [LARGE SCALE GENOMIC DNA]</scope>
    <source>
        <strain evidence="1 2">DSM 29005</strain>
    </source>
</reference>
<comment type="caution">
    <text evidence="1">The sequence shown here is derived from an EMBL/GenBank/DDBJ whole genome shotgun (WGS) entry which is preliminary data.</text>
</comment>
<dbReference type="Proteomes" id="UP001234495">
    <property type="component" value="Unassembled WGS sequence"/>
</dbReference>
<dbReference type="SUPFAM" id="SSF103642">
    <property type="entry name" value="Sec-C motif"/>
    <property type="match status" value="1"/>
</dbReference>
<dbReference type="Pfam" id="PF02810">
    <property type="entry name" value="SEC-C"/>
    <property type="match status" value="1"/>
</dbReference>
<protein>
    <recommendedName>
        <fullName evidence="3">Zinc chelation protein SecC</fullName>
    </recommendedName>
</protein>
<dbReference type="Gene3D" id="3.10.450.50">
    <property type="match status" value="1"/>
</dbReference>
<evidence type="ECO:0000313" key="2">
    <source>
        <dbReference type="Proteomes" id="UP001234495"/>
    </source>
</evidence>
<dbReference type="RefSeq" id="WP_307341011.1">
    <property type="nucleotide sequence ID" value="NZ_JAUSUD010000008.1"/>
</dbReference>
<proteinExistence type="predicted"/>
<keyword evidence="2" id="KW-1185">Reference proteome</keyword>
<dbReference type="InterPro" id="IPR004027">
    <property type="entry name" value="SEC_C_motif"/>
</dbReference>
<gene>
    <name evidence="1" type="ORF">J2S19_002157</name>
</gene>
<organism evidence="1 2">
    <name type="scientific">Metabacillus malikii</name>
    <dbReference type="NCBI Taxonomy" id="1504265"/>
    <lineage>
        <taxon>Bacteria</taxon>
        <taxon>Bacillati</taxon>
        <taxon>Bacillota</taxon>
        <taxon>Bacilli</taxon>
        <taxon>Bacillales</taxon>
        <taxon>Bacillaceae</taxon>
        <taxon>Metabacillus</taxon>
    </lineage>
</organism>
<sequence>MNNFLEKLHPFILSDDLIVQKFVLKAIDKALIGNDMTFELTLKANDKNVPHMMKNSILPYAKGYRIQANGMQMLVDCIKRNDDNLIWYLSILDHCNPELIEEYYEEIKPYIDDNMQEVLMNSIMLSHYSIKELTEKLSTVINEMEEQKFYNGSLFRKSKQIIDTLIKMNGLEQNEVERAIQQEINKKYFSYKGLLSVYAAGEMNIQALVNDLSKLLPRSNEEILLGEIEEALIKIGSNEVITKVAPYVLNNDNYYSPIIILGNIKSEHAIRTLLNLFDQAPDITAKTLIAEALCLQLSTDAIPKIATLIGEGYDHSFLPLEDSLYANCVINGIEHPELQSWKDIIDNREAHYKKREELLNKNSGINHLLTPNFPISSKVGRNEPCPCGSGKKFKKCCGK</sequence>
<name>A0ABT9ZI65_9BACI</name>
<accession>A0ABT9ZI65</accession>